<feature type="transmembrane region" description="Helical" evidence="1">
    <location>
        <begin position="113"/>
        <end position="133"/>
    </location>
</feature>
<organism evidence="2 5">
    <name type="scientific">Puccinia graminis f. sp. tritici</name>
    <dbReference type="NCBI Taxonomy" id="56615"/>
    <lineage>
        <taxon>Eukaryota</taxon>
        <taxon>Fungi</taxon>
        <taxon>Dikarya</taxon>
        <taxon>Basidiomycota</taxon>
        <taxon>Pucciniomycotina</taxon>
        <taxon>Pucciniomycetes</taxon>
        <taxon>Pucciniales</taxon>
        <taxon>Pucciniaceae</taxon>
        <taxon>Puccinia</taxon>
    </lineage>
</organism>
<proteinExistence type="predicted"/>
<evidence type="ECO:0000313" key="3">
    <source>
        <dbReference type="EMBL" id="KAA1105476.1"/>
    </source>
</evidence>
<protein>
    <recommendedName>
        <fullName evidence="6">Transmembrane protein</fullName>
    </recommendedName>
</protein>
<evidence type="ECO:0008006" key="6">
    <source>
        <dbReference type="Google" id="ProtNLM"/>
    </source>
</evidence>
<dbReference type="EMBL" id="VSWC01000040">
    <property type="protein sequence ID" value="KAA1105476.1"/>
    <property type="molecule type" value="Genomic_DNA"/>
</dbReference>
<sequence>MQLMKQPYTRKKSNDLMSHHHLYLFTMIRAINIHLLVWGETSQVEHVIDVPTNPVEVDNHELKEESVSDTPNQSEMKEAAGITQTECTNLEIEKAVEDQGTLEWKKECKGCCLATSIVAMVVGAAIVMPLLLLHFEP</sequence>
<keyword evidence="1" id="KW-0472">Membrane</keyword>
<evidence type="ECO:0000256" key="1">
    <source>
        <dbReference type="SAM" id="Phobius"/>
    </source>
</evidence>
<dbReference type="Proteomes" id="UP000325313">
    <property type="component" value="Unassembled WGS sequence"/>
</dbReference>
<name>A0A5B0NJX1_PUCGR</name>
<dbReference type="Proteomes" id="UP000324748">
    <property type="component" value="Unassembled WGS sequence"/>
</dbReference>
<accession>A0A5B0NJX1</accession>
<keyword evidence="1" id="KW-1133">Transmembrane helix</keyword>
<evidence type="ECO:0000313" key="5">
    <source>
        <dbReference type="Proteomes" id="UP000325313"/>
    </source>
</evidence>
<gene>
    <name evidence="3" type="ORF">PGT21_008571</name>
    <name evidence="2" type="ORF">PGTUg99_030508</name>
</gene>
<reference evidence="4 5" key="1">
    <citation type="submission" date="2019-05" db="EMBL/GenBank/DDBJ databases">
        <title>Emergence of the Ug99 lineage of the wheat stem rust pathogen through somatic hybridization.</title>
        <authorList>
            <person name="Li F."/>
            <person name="Upadhyaya N.M."/>
            <person name="Sperschneider J."/>
            <person name="Matny O."/>
            <person name="Nguyen-Phuc H."/>
            <person name="Mago R."/>
            <person name="Raley C."/>
            <person name="Miller M.E."/>
            <person name="Silverstein K.A.T."/>
            <person name="Henningsen E."/>
            <person name="Hirsch C.D."/>
            <person name="Visser B."/>
            <person name="Pretorius Z.A."/>
            <person name="Steffenson B.J."/>
            <person name="Schwessinger B."/>
            <person name="Dodds P.N."/>
            <person name="Figueroa M."/>
        </authorList>
    </citation>
    <scope>NUCLEOTIDE SEQUENCE [LARGE SCALE GENOMIC DNA]</scope>
    <source>
        <strain evidence="3">21-0</strain>
        <strain evidence="2 5">Ug99</strain>
    </source>
</reference>
<keyword evidence="4" id="KW-1185">Reference proteome</keyword>
<dbReference type="EMBL" id="VDEP01000406">
    <property type="protein sequence ID" value="KAA1088480.1"/>
    <property type="molecule type" value="Genomic_DNA"/>
</dbReference>
<keyword evidence="1" id="KW-0812">Transmembrane</keyword>
<comment type="caution">
    <text evidence="2">The sequence shown here is derived from an EMBL/GenBank/DDBJ whole genome shotgun (WGS) entry which is preliminary data.</text>
</comment>
<evidence type="ECO:0000313" key="2">
    <source>
        <dbReference type="EMBL" id="KAA1088480.1"/>
    </source>
</evidence>
<dbReference type="AlphaFoldDB" id="A0A5B0NJX1"/>
<evidence type="ECO:0000313" key="4">
    <source>
        <dbReference type="Proteomes" id="UP000324748"/>
    </source>
</evidence>